<keyword evidence="5" id="KW-0119">Carbohydrate metabolism</keyword>
<dbReference type="InterPro" id="IPR014710">
    <property type="entry name" value="RmlC-like_jellyroll"/>
</dbReference>
<keyword evidence="4 9" id="KW-0413">Isomerase</keyword>
<dbReference type="GO" id="GO:0047828">
    <property type="term" value="F:D-lyxose ketol-isomerase activity"/>
    <property type="evidence" value="ECO:0007669"/>
    <property type="project" value="UniProtKB-EC"/>
</dbReference>
<sequence>MITKKQQREGREKAARLMREAGVVFQEQELEKLEVADFGLSRLETEGAQIFSLFDTKRLAARVITLFPYQTEPEHWHEPEDTGKEETFRVIAGTLLLYVDGEDTLSRGKIPEESRAYYTCRHELVLGPGDTVTLEPGKKHWFQAGEEPVVFYSMSTTASDARDPFTDPHIVRVTQITE</sequence>
<gene>
    <name evidence="9" type="ORF">IAD03_05140</name>
</gene>
<accession>A0A9D1FSE8</accession>
<comment type="similarity">
    <text evidence="7">Belongs to the D-lyxose ketol-isomerase family.</text>
</comment>
<evidence type="ECO:0000256" key="1">
    <source>
        <dbReference type="ARBA" id="ARBA00001936"/>
    </source>
</evidence>
<comment type="cofactor">
    <cofactor evidence="1">
        <name>Mn(2+)</name>
        <dbReference type="ChEBI" id="CHEBI:29035"/>
    </cofactor>
</comment>
<evidence type="ECO:0000256" key="4">
    <source>
        <dbReference type="ARBA" id="ARBA00023235"/>
    </source>
</evidence>
<keyword evidence="2" id="KW-0479">Metal-binding</keyword>
<reference evidence="9" key="2">
    <citation type="journal article" date="2021" name="PeerJ">
        <title>Extensive microbial diversity within the chicken gut microbiome revealed by metagenomics and culture.</title>
        <authorList>
            <person name="Gilroy R."/>
            <person name="Ravi A."/>
            <person name="Getino M."/>
            <person name="Pursley I."/>
            <person name="Horton D.L."/>
            <person name="Alikhan N.F."/>
            <person name="Baker D."/>
            <person name="Gharbi K."/>
            <person name="Hall N."/>
            <person name="Watson M."/>
            <person name="Adriaenssens E.M."/>
            <person name="Foster-Nyarko E."/>
            <person name="Jarju S."/>
            <person name="Secka A."/>
            <person name="Antonio M."/>
            <person name="Oren A."/>
            <person name="Chaudhuri R.R."/>
            <person name="La Ragione R."/>
            <person name="Hildebrand F."/>
            <person name="Pallen M.J."/>
        </authorList>
    </citation>
    <scope>NUCLEOTIDE SEQUENCE</scope>
    <source>
        <strain evidence="9">6086</strain>
    </source>
</reference>
<reference evidence="9" key="1">
    <citation type="submission" date="2020-10" db="EMBL/GenBank/DDBJ databases">
        <authorList>
            <person name="Gilroy R."/>
        </authorList>
    </citation>
    <scope>NUCLEOTIDE SEQUENCE</scope>
    <source>
        <strain evidence="9">6086</strain>
    </source>
</reference>
<dbReference type="Gene3D" id="2.60.120.10">
    <property type="entry name" value="Jelly Rolls"/>
    <property type="match status" value="1"/>
</dbReference>
<protein>
    <recommendedName>
        <fullName evidence="8">D-lyxose ketol-isomerase</fullName>
        <ecNumber evidence="8">5.3.1.15</ecNumber>
    </recommendedName>
</protein>
<organism evidence="9 10">
    <name type="scientific">Candidatus Caccousia stercoris</name>
    <dbReference type="NCBI Taxonomy" id="2840723"/>
    <lineage>
        <taxon>Bacteria</taxon>
        <taxon>Bacillati</taxon>
        <taxon>Bacillota</taxon>
        <taxon>Clostridia</taxon>
        <taxon>Eubacteriales</taxon>
        <taxon>Oscillospiraceae</taxon>
        <taxon>Oscillospiraceae incertae sedis</taxon>
        <taxon>Candidatus Caccousia</taxon>
    </lineage>
</organism>
<name>A0A9D1FSE8_9FIRM</name>
<proteinExistence type="inferred from homology"/>
<evidence type="ECO:0000256" key="7">
    <source>
        <dbReference type="ARBA" id="ARBA00044951"/>
    </source>
</evidence>
<evidence type="ECO:0000256" key="2">
    <source>
        <dbReference type="ARBA" id="ARBA00022723"/>
    </source>
</evidence>
<dbReference type="CDD" id="cd20308">
    <property type="entry name" value="cupin_YdaE"/>
    <property type="match status" value="1"/>
</dbReference>
<dbReference type="Pfam" id="PF07385">
    <property type="entry name" value="Lyx_isomer"/>
    <property type="match status" value="1"/>
</dbReference>
<dbReference type="EMBL" id="DVJM01000104">
    <property type="protein sequence ID" value="HIS78738.1"/>
    <property type="molecule type" value="Genomic_DNA"/>
</dbReference>
<evidence type="ECO:0000256" key="6">
    <source>
        <dbReference type="ARBA" id="ARBA00044907"/>
    </source>
</evidence>
<evidence type="ECO:0000256" key="8">
    <source>
        <dbReference type="ARBA" id="ARBA00044972"/>
    </source>
</evidence>
<dbReference type="InterPro" id="IPR010864">
    <property type="entry name" value="D-lyxose_isomer"/>
</dbReference>
<dbReference type="GO" id="GO:0046872">
    <property type="term" value="F:metal ion binding"/>
    <property type="evidence" value="ECO:0007669"/>
    <property type="project" value="UniProtKB-KW"/>
</dbReference>
<evidence type="ECO:0000256" key="3">
    <source>
        <dbReference type="ARBA" id="ARBA00023211"/>
    </source>
</evidence>
<comment type="caution">
    <text evidence="9">The sequence shown here is derived from an EMBL/GenBank/DDBJ whole genome shotgun (WGS) entry which is preliminary data.</text>
</comment>
<dbReference type="SUPFAM" id="SSF51182">
    <property type="entry name" value="RmlC-like cupins"/>
    <property type="match status" value="1"/>
</dbReference>
<dbReference type="EC" id="5.3.1.15" evidence="8"/>
<dbReference type="InterPro" id="IPR011051">
    <property type="entry name" value="RmlC_Cupin_sf"/>
</dbReference>
<evidence type="ECO:0000313" key="9">
    <source>
        <dbReference type="EMBL" id="HIS78738.1"/>
    </source>
</evidence>
<dbReference type="Proteomes" id="UP000824141">
    <property type="component" value="Unassembled WGS sequence"/>
</dbReference>
<comment type="catalytic activity">
    <reaction evidence="6">
        <text>D-lyxose = D-xylulose</text>
        <dbReference type="Rhea" id="RHEA:14201"/>
        <dbReference type="ChEBI" id="CHEBI:16789"/>
        <dbReference type="ChEBI" id="CHEBI:17140"/>
        <dbReference type="EC" id="5.3.1.15"/>
    </reaction>
</comment>
<evidence type="ECO:0000313" key="10">
    <source>
        <dbReference type="Proteomes" id="UP000824141"/>
    </source>
</evidence>
<evidence type="ECO:0000256" key="5">
    <source>
        <dbReference type="ARBA" id="ARBA00023277"/>
    </source>
</evidence>
<keyword evidence="3" id="KW-0464">Manganese</keyword>
<dbReference type="AlphaFoldDB" id="A0A9D1FSE8"/>